<dbReference type="Gene3D" id="6.10.340.10">
    <property type="match status" value="1"/>
</dbReference>
<feature type="modified residue" description="4-aspartylphosphate" evidence="8">
    <location>
        <position position="1080"/>
    </location>
</feature>
<dbReference type="Gene3D" id="1.10.287.130">
    <property type="match status" value="1"/>
</dbReference>
<dbReference type="SMART" id="SM00448">
    <property type="entry name" value="REC"/>
    <property type="match status" value="2"/>
</dbReference>
<evidence type="ECO:0000256" key="4">
    <source>
        <dbReference type="ARBA" id="ARBA00022553"/>
    </source>
</evidence>
<dbReference type="Pfam" id="PF00512">
    <property type="entry name" value="HisKA"/>
    <property type="match status" value="1"/>
</dbReference>
<keyword evidence="4 8" id="KW-0597">Phosphoprotein</keyword>
<dbReference type="PANTHER" id="PTHR45339">
    <property type="entry name" value="HYBRID SIGNAL TRANSDUCTION HISTIDINE KINASE J"/>
    <property type="match status" value="1"/>
</dbReference>
<evidence type="ECO:0000256" key="7">
    <source>
        <dbReference type="ARBA" id="ARBA00023012"/>
    </source>
</evidence>
<dbReference type="InterPro" id="IPR003661">
    <property type="entry name" value="HisK_dim/P_dom"/>
</dbReference>
<comment type="subcellular location">
    <subcellularLocation>
        <location evidence="2">Membrane</location>
    </subcellularLocation>
</comment>
<dbReference type="InterPro" id="IPR004358">
    <property type="entry name" value="Sig_transdc_His_kin-like_C"/>
</dbReference>
<dbReference type="InterPro" id="IPR036890">
    <property type="entry name" value="HATPase_C_sf"/>
</dbReference>
<dbReference type="InterPro" id="IPR001789">
    <property type="entry name" value="Sig_transdc_resp-reg_receiver"/>
</dbReference>
<dbReference type="Pfam" id="PF00672">
    <property type="entry name" value="HAMP"/>
    <property type="match status" value="1"/>
</dbReference>
<dbReference type="InterPro" id="IPR036097">
    <property type="entry name" value="HisK_dim/P_sf"/>
</dbReference>
<feature type="domain" description="Histidine kinase" evidence="11">
    <location>
        <begin position="511"/>
        <end position="735"/>
    </location>
</feature>
<dbReference type="InterPro" id="IPR007891">
    <property type="entry name" value="CHASE3"/>
</dbReference>
<evidence type="ECO:0000256" key="10">
    <source>
        <dbReference type="SAM" id="Phobius"/>
    </source>
</evidence>
<feature type="modified residue" description="4-aspartylphosphate" evidence="8">
    <location>
        <position position="933"/>
    </location>
</feature>
<evidence type="ECO:0000256" key="8">
    <source>
        <dbReference type="PROSITE-ProRule" id="PRU00169"/>
    </source>
</evidence>
<evidence type="ECO:0000256" key="1">
    <source>
        <dbReference type="ARBA" id="ARBA00000085"/>
    </source>
</evidence>
<name>A0ABY6MUU4_9BURK</name>
<keyword evidence="10" id="KW-0812">Transmembrane</keyword>
<dbReference type="CDD" id="cd16922">
    <property type="entry name" value="HATPase_EvgS-ArcB-TorS-like"/>
    <property type="match status" value="1"/>
</dbReference>
<dbReference type="SUPFAM" id="SSF158472">
    <property type="entry name" value="HAMP domain-like"/>
    <property type="match status" value="1"/>
</dbReference>
<dbReference type="CDD" id="cd17546">
    <property type="entry name" value="REC_hyHK_CKI1_RcsC-like"/>
    <property type="match status" value="1"/>
</dbReference>
<dbReference type="InterPro" id="IPR003660">
    <property type="entry name" value="HAMP_dom"/>
</dbReference>
<dbReference type="SMART" id="SM00388">
    <property type="entry name" value="HisKA"/>
    <property type="match status" value="1"/>
</dbReference>
<dbReference type="SMART" id="SM00387">
    <property type="entry name" value="HATPase_c"/>
    <property type="match status" value="1"/>
</dbReference>
<dbReference type="Pfam" id="PF02518">
    <property type="entry name" value="HATPase_c"/>
    <property type="match status" value="1"/>
</dbReference>
<sequence length="1159" mass="127804">MSIRARLALGLAPSLLGLAMVGGIALARIEAVETDERWVAHTHEVLQRATLLGKTIAEAESNARAYRLTGQRPFLDEYRRLRQSWRADLAELRMLVRDHPLQIGRLEQLDAALPQRVRAMDELVDQAVRTGNGRAPASLQAQSQQLGEDVRRVLDAFVQTERALLRERSEQADRTSRLTRRAVTGTAALTFLVTLLMLMGVARSINRPLARLQAGALRVAEGDYESDDLPEGEGEIGQVARSFNRMKAEVALRERRLSEQDWINCRLAEFSELFQAPPDLPTLCGRTVSQLARTLSLPYLVLYLRQDGPHGPHLRRCATFAGQGAPERIAAGEGLVGQCLEDGRLLEVHPVPDGHVRITTAAGSSPVAQVLVVPALFEREVKAVLELGLSSRATAAQRQFLERFAQSFGLVLNALSARAELEAALERAMRLSESLQHKQEELTRANAELHQQADQLRASEQLLREQQEQLRRANDEYEQANAELRETGRALQEQARQLAQASEYKSQFLASMSHELRTPLNSVLILSQLLAENPQGTLTDKQVEYARTIHGAGQDLLELINDILDLSKIESGALRVDWEPVTLDALLHSSETQFRPLAERKGLVLRLRREQEAPPRIVSDAQRVWQIVKNLLSNAVKFTERGEVEMTVRAVEGPGGVAGVALAVRDTGIGIAPELHERIFESFQQGDRGTARKYGGTGLGLAISRRLARLLGGELSVRSAPGQGSTFTLWLPLRPDDVAVQDEAAPDRPAPGVGPLPATTRTVVAVHHDPGVVDRLREVAAERGFETVPVRLDEVVEVCERLWPALIVLEAEVEQGRGWVMLGLLKQRGATRHVPVLLACADDERERAVRLGAAHTLGPSDLVGDRLRERLHPRLDLLARSHRAVLVVEDDPAQQRAILELLSDPEVQVRAVGTAAEALRAMEEAAWDCVVLDLGLPDMDGIELVAQMRRRFGGQSPPVVVYTGRELSKAEADRLERVSDAIIVKGVRSPERLLAETSLLLHRVEARMPEHARAMIERGHLDDPVLAGRRVLVVDDDMRNIFSITAALEAYGVEVVHAEGGQEALDLLDRTAPVDAVLMDIMMPGMDGLEAMRRLRADPRWRSLPILAITAKAMPGDRERCLQAGASDYLTKPLDMDRVRALLRVWLVHPSAAGGASDA</sequence>
<dbReference type="InterPro" id="IPR003018">
    <property type="entry name" value="GAF"/>
</dbReference>
<dbReference type="InterPro" id="IPR003594">
    <property type="entry name" value="HATPase_dom"/>
</dbReference>
<dbReference type="PROSITE" id="PS50110">
    <property type="entry name" value="RESPONSE_REGULATORY"/>
    <property type="match status" value="2"/>
</dbReference>
<dbReference type="InterPro" id="IPR011006">
    <property type="entry name" value="CheY-like_superfamily"/>
</dbReference>
<evidence type="ECO:0000259" key="12">
    <source>
        <dbReference type="PROSITE" id="PS50110"/>
    </source>
</evidence>
<evidence type="ECO:0000259" key="11">
    <source>
        <dbReference type="PROSITE" id="PS50109"/>
    </source>
</evidence>
<dbReference type="SUPFAM" id="SSF52172">
    <property type="entry name" value="CheY-like"/>
    <property type="match status" value="3"/>
</dbReference>
<dbReference type="InterPro" id="IPR029016">
    <property type="entry name" value="GAF-like_dom_sf"/>
</dbReference>
<feature type="domain" description="HAMP" evidence="13">
    <location>
        <begin position="203"/>
        <end position="255"/>
    </location>
</feature>
<protein>
    <recommendedName>
        <fullName evidence="3">histidine kinase</fullName>
        <ecNumber evidence="3">2.7.13.3</ecNumber>
    </recommendedName>
</protein>
<organism evidence="14 15">
    <name type="scientific">Caldimonas aquatica</name>
    <dbReference type="NCBI Taxonomy" id="376175"/>
    <lineage>
        <taxon>Bacteria</taxon>
        <taxon>Pseudomonadati</taxon>
        <taxon>Pseudomonadota</taxon>
        <taxon>Betaproteobacteria</taxon>
        <taxon>Burkholderiales</taxon>
        <taxon>Sphaerotilaceae</taxon>
        <taxon>Caldimonas</taxon>
    </lineage>
</organism>
<keyword evidence="15" id="KW-1185">Reference proteome</keyword>
<dbReference type="Proteomes" id="UP001163266">
    <property type="component" value="Chromosome"/>
</dbReference>
<dbReference type="Pfam" id="PF05227">
    <property type="entry name" value="CHASE3"/>
    <property type="match status" value="1"/>
</dbReference>
<evidence type="ECO:0000256" key="3">
    <source>
        <dbReference type="ARBA" id="ARBA00012438"/>
    </source>
</evidence>
<keyword evidence="6" id="KW-0418">Kinase</keyword>
<evidence type="ECO:0000256" key="6">
    <source>
        <dbReference type="ARBA" id="ARBA00022777"/>
    </source>
</evidence>
<feature type="transmembrane region" description="Helical" evidence="10">
    <location>
        <begin position="182"/>
        <end position="202"/>
    </location>
</feature>
<keyword evidence="9" id="KW-0175">Coiled coil</keyword>
<dbReference type="SMART" id="SM00304">
    <property type="entry name" value="HAMP"/>
    <property type="match status" value="1"/>
</dbReference>
<keyword evidence="5" id="KW-0808">Transferase</keyword>
<evidence type="ECO:0000256" key="9">
    <source>
        <dbReference type="SAM" id="Coils"/>
    </source>
</evidence>
<dbReference type="SUPFAM" id="SSF55874">
    <property type="entry name" value="ATPase domain of HSP90 chaperone/DNA topoisomerase II/histidine kinase"/>
    <property type="match status" value="1"/>
</dbReference>
<evidence type="ECO:0000313" key="15">
    <source>
        <dbReference type="Proteomes" id="UP001163266"/>
    </source>
</evidence>
<evidence type="ECO:0000313" key="14">
    <source>
        <dbReference type="EMBL" id="UZD55782.1"/>
    </source>
</evidence>
<dbReference type="PRINTS" id="PR00344">
    <property type="entry name" value="BCTRLSENSOR"/>
</dbReference>
<dbReference type="EC" id="2.7.13.3" evidence="3"/>
<dbReference type="InterPro" id="IPR005467">
    <property type="entry name" value="His_kinase_dom"/>
</dbReference>
<dbReference type="CDD" id="cd00082">
    <property type="entry name" value="HisKA"/>
    <property type="match status" value="1"/>
</dbReference>
<evidence type="ECO:0000256" key="2">
    <source>
        <dbReference type="ARBA" id="ARBA00004370"/>
    </source>
</evidence>
<keyword evidence="10" id="KW-0472">Membrane</keyword>
<keyword evidence="7" id="KW-0902">Two-component regulatory system</keyword>
<dbReference type="Gene3D" id="3.30.450.40">
    <property type="match status" value="1"/>
</dbReference>
<dbReference type="PROSITE" id="PS50109">
    <property type="entry name" value="HIS_KIN"/>
    <property type="match status" value="1"/>
</dbReference>
<keyword evidence="10" id="KW-1133">Transmembrane helix</keyword>
<dbReference type="CDD" id="cd06225">
    <property type="entry name" value="HAMP"/>
    <property type="match status" value="1"/>
</dbReference>
<dbReference type="Pfam" id="PF13185">
    <property type="entry name" value="GAF_2"/>
    <property type="match status" value="1"/>
</dbReference>
<accession>A0ABY6MUU4</accession>
<reference evidence="14" key="1">
    <citation type="submission" date="2022-10" db="EMBL/GenBank/DDBJ databases">
        <title>Complete genome sequence of Schlegelella aquatica LMG 23380.</title>
        <authorList>
            <person name="Musilova J."/>
            <person name="Kourilova X."/>
            <person name="Bezdicek M."/>
            <person name="Hermankova K."/>
            <person name="Obruca S."/>
            <person name="Sedlar K."/>
        </authorList>
    </citation>
    <scope>NUCLEOTIDE SEQUENCE</scope>
    <source>
        <strain evidence="14">LMG 23380</strain>
    </source>
</reference>
<dbReference type="Pfam" id="PF00072">
    <property type="entry name" value="Response_reg"/>
    <property type="match status" value="2"/>
</dbReference>
<dbReference type="PROSITE" id="PS50885">
    <property type="entry name" value="HAMP"/>
    <property type="match status" value="1"/>
</dbReference>
<proteinExistence type="predicted"/>
<dbReference type="CDD" id="cd00156">
    <property type="entry name" value="REC"/>
    <property type="match status" value="1"/>
</dbReference>
<feature type="coiled-coil region" evidence="9">
    <location>
        <begin position="418"/>
        <end position="501"/>
    </location>
</feature>
<feature type="domain" description="Response regulatory" evidence="12">
    <location>
        <begin position="884"/>
        <end position="1000"/>
    </location>
</feature>
<dbReference type="Gene3D" id="3.30.565.10">
    <property type="entry name" value="Histidine kinase-like ATPase, C-terminal domain"/>
    <property type="match status" value="1"/>
</dbReference>
<dbReference type="SUPFAM" id="SSF47384">
    <property type="entry name" value="Homodimeric domain of signal transducing histidine kinase"/>
    <property type="match status" value="1"/>
</dbReference>
<dbReference type="SUPFAM" id="SSF55781">
    <property type="entry name" value="GAF domain-like"/>
    <property type="match status" value="1"/>
</dbReference>
<comment type="catalytic activity">
    <reaction evidence="1">
        <text>ATP + protein L-histidine = ADP + protein N-phospho-L-histidine.</text>
        <dbReference type="EC" id="2.7.13.3"/>
    </reaction>
</comment>
<evidence type="ECO:0000256" key="5">
    <source>
        <dbReference type="ARBA" id="ARBA00022679"/>
    </source>
</evidence>
<gene>
    <name evidence="14" type="ORF">OMP39_04165</name>
</gene>
<evidence type="ECO:0000259" key="13">
    <source>
        <dbReference type="PROSITE" id="PS50885"/>
    </source>
</evidence>
<dbReference type="RefSeq" id="WP_264893536.1">
    <property type="nucleotide sequence ID" value="NZ_CP110257.1"/>
</dbReference>
<dbReference type="Gene3D" id="3.40.50.2300">
    <property type="match status" value="3"/>
</dbReference>
<dbReference type="EMBL" id="CP110257">
    <property type="protein sequence ID" value="UZD55782.1"/>
    <property type="molecule type" value="Genomic_DNA"/>
</dbReference>
<feature type="domain" description="Response regulatory" evidence="12">
    <location>
        <begin position="1030"/>
        <end position="1147"/>
    </location>
</feature>
<dbReference type="CDD" id="cd19410">
    <property type="entry name" value="HK9-like_sensor"/>
    <property type="match status" value="1"/>
</dbReference>
<dbReference type="PANTHER" id="PTHR45339:SF1">
    <property type="entry name" value="HYBRID SIGNAL TRANSDUCTION HISTIDINE KINASE J"/>
    <property type="match status" value="1"/>
</dbReference>